<name>A0A2M8C1H6_9BACT</name>
<reference evidence="2" key="1">
    <citation type="submission" date="2017-09" db="EMBL/GenBank/DDBJ databases">
        <title>Depth-based differentiation of microbial function through sediment-hosted aquifers and enrichment of novel symbionts in the deep terrestrial subsurface.</title>
        <authorList>
            <person name="Probst A.J."/>
            <person name="Ladd B."/>
            <person name="Jarett J.K."/>
            <person name="Geller-Mcgrath D.E."/>
            <person name="Sieber C.M.K."/>
            <person name="Emerson J.B."/>
            <person name="Anantharaman K."/>
            <person name="Thomas B.C."/>
            <person name="Malmstrom R."/>
            <person name="Stieglmeier M."/>
            <person name="Klingl A."/>
            <person name="Woyke T."/>
            <person name="Ryan C.M."/>
            <person name="Banfield J.F."/>
        </authorList>
    </citation>
    <scope>NUCLEOTIDE SEQUENCE [LARGE SCALE GENOMIC DNA]</scope>
</reference>
<dbReference type="Proteomes" id="UP000228770">
    <property type="component" value="Unassembled WGS sequence"/>
</dbReference>
<feature type="non-terminal residue" evidence="1">
    <location>
        <position position="85"/>
    </location>
</feature>
<evidence type="ECO:0000313" key="2">
    <source>
        <dbReference type="Proteomes" id="UP000228770"/>
    </source>
</evidence>
<dbReference type="AlphaFoldDB" id="A0A2M8C1H6"/>
<dbReference type="SUPFAM" id="SSF49899">
    <property type="entry name" value="Concanavalin A-like lectins/glucanases"/>
    <property type="match status" value="1"/>
</dbReference>
<comment type="caution">
    <text evidence="1">The sequence shown here is derived from an EMBL/GenBank/DDBJ whole genome shotgun (WGS) entry which is preliminary data.</text>
</comment>
<gene>
    <name evidence="1" type="ORF">CO102_02535</name>
</gene>
<dbReference type="EMBL" id="PFUA01000063">
    <property type="protein sequence ID" value="PJB49914.1"/>
    <property type="molecule type" value="Genomic_DNA"/>
</dbReference>
<dbReference type="InterPro" id="IPR013320">
    <property type="entry name" value="ConA-like_dom_sf"/>
</dbReference>
<sequence>MSKFYKQLIFISLGAAILIAGGVLVFSMGDKGAAPIAQWKFDEGSGNYAYDSSGNGNTGSLSLGGSATSSAWVSGVYGTALSFDG</sequence>
<accession>A0A2M8C1H6</accession>
<organism evidence="1 2">
    <name type="scientific">Candidatus Brennerbacteria bacterium CG_4_9_14_3_um_filter_43_9</name>
    <dbReference type="NCBI Taxonomy" id="1974522"/>
    <lineage>
        <taxon>Bacteria</taxon>
        <taxon>Candidatus Brenneribacteriota</taxon>
    </lineage>
</organism>
<protein>
    <submittedName>
        <fullName evidence="1">Uncharacterized protein</fullName>
    </submittedName>
</protein>
<proteinExistence type="predicted"/>
<dbReference type="Gene3D" id="2.60.120.200">
    <property type="match status" value="1"/>
</dbReference>
<evidence type="ECO:0000313" key="1">
    <source>
        <dbReference type="EMBL" id="PJB49914.1"/>
    </source>
</evidence>